<evidence type="ECO:0000256" key="2">
    <source>
        <dbReference type="ARBA" id="ARBA00007886"/>
    </source>
</evidence>
<dbReference type="EMBL" id="FOMT01000004">
    <property type="protein sequence ID" value="SFE71516.1"/>
    <property type="molecule type" value="Genomic_DNA"/>
</dbReference>
<evidence type="ECO:0000256" key="5">
    <source>
        <dbReference type="ARBA" id="ARBA00023136"/>
    </source>
</evidence>
<evidence type="ECO:0000256" key="6">
    <source>
        <dbReference type="ARBA" id="ARBA00023139"/>
    </source>
</evidence>
<dbReference type="RefSeq" id="WP_091187975.1">
    <property type="nucleotide sequence ID" value="NZ_FOMT01000004.1"/>
</dbReference>
<dbReference type="GO" id="GO:0016020">
    <property type="term" value="C:membrane"/>
    <property type="evidence" value="ECO:0007669"/>
    <property type="project" value="UniProtKB-SubCell"/>
</dbReference>
<dbReference type="Pfam" id="PF05504">
    <property type="entry name" value="Spore_GerAC"/>
    <property type="match status" value="1"/>
</dbReference>
<evidence type="ECO:0000256" key="3">
    <source>
        <dbReference type="ARBA" id="ARBA00022544"/>
    </source>
</evidence>
<dbReference type="InterPro" id="IPR008844">
    <property type="entry name" value="Spore_GerAC-like"/>
</dbReference>
<feature type="domain" description="Spore germination GerAC-like C-terminal" evidence="9">
    <location>
        <begin position="239"/>
        <end position="407"/>
    </location>
</feature>
<dbReference type="STRING" id="1045775.SAMN05216378_3813"/>
<evidence type="ECO:0000259" key="9">
    <source>
        <dbReference type="Pfam" id="PF05504"/>
    </source>
</evidence>
<dbReference type="NCBIfam" id="TIGR02887">
    <property type="entry name" value="spore_ger_x_C"/>
    <property type="match status" value="1"/>
</dbReference>
<keyword evidence="4" id="KW-0732">Signal</keyword>
<evidence type="ECO:0000313" key="12">
    <source>
        <dbReference type="Proteomes" id="UP000198855"/>
    </source>
</evidence>
<dbReference type="PANTHER" id="PTHR35789:SF1">
    <property type="entry name" value="SPORE GERMINATION PROTEIN B3"/>
    <property type="match status" value="1"/>
</dbReference>
<evidence type="ECO:0000256" key="1">
    <source>
        <dbReference type="ARBA" id="ARBA00004635"/>
    </source>
</evidence>
<dbReference type="PANTHER" id="PTHR35789">
    <property type="entry name" value="SPORE GERMINATION PROTEIN B3"/>
    <property type="match status" value="1"/>
</dbReference>
<dbReference type="OrthoDB" id="2569624at2"/>
<feature type="region of interest" description="Disordered" evidence="8">
    <location>
        <begin position="41"/>
        <end position="68"/>
    </location>
</feature>
<feature type="compositionally biased region" description="Basic and acidic residues" evidence="8">
    <location>
        <begin position="47"/>
        <end position="66"/>
    </location>
</feature>
<dbReference type="Gene3D" id="3.30.300.210">
    <property type="entry name" value="Nutrient germinant receptor protein C, domain 3"/>
    <property type="match status" value="1"/>
</dbReference>
<gene>
    <name evidence="11" type="ORF">SAMN05216378_3813</name>
</gene>
<dbReference type="Pfam" id="PF25198">
    <property type="entry name" value="Spore_GerAC_N"/>
    <property type="match status" value="1"/>
</dbReference>
<keyword evidence="7" id="KW-0449">Lipoprotein</keyword>
<evidence type="ECO:0000256" key="8">
    <source>
        <dbReference type="SAM" id="MobiDB-lite"/>
    </source>
</evidence>
<evidence type="ECO:0000259" key="10">
    <source>
        <dbReference type="Pfam" id="PF25198"/>
    </source>
</evidence>
<keyword evidence="5" id="KW-0472">Membrane</keyword>
<dbReference type="InterPro" id="IPR038501">
    <property type="entry name" value="Spore_GerAC_C_sf"/>
</dbReference>
<proteinExistence type="inferred from homology"/>
<dbReference type="Proteomes" id="UP000198855">
    <property type="component" value="Unassembled WGS sequence"/>
</dbReference>
<dbReference type="InterPro" id="IPR046953">
    <property type="entry name" value="Spore_GerAC-like_C"/>
</dbReference>
<keyword evidence="6" id="KW-0564">Palmitate</keyword>
<evidence type="ECO:0000256" key="4">
    <source>
        <dbReference type="ARBA" id="ARBA00022729"/>
    </source>
</evidence>
<reference evidence="12" key="1">
    <citation type="submission" date="2016-10" db="EMBL/GenBank/DDBJ databases">
        <authorList>
            <person name="Varghese N."/>
            <person name="Submissions S."/>
        </authorList>
    </citation>
    <scope>NUCLEOTIDE SEQUENCE [LARGE SCALE GENOMIC DNA]</scope>
    <source>
        <strain evidence="12">CGMCC 1.10784</strain>
    </source>
</reference>
<accession>A0A1I2CT56</accession>
<dbReference type="AlphaFoldDB" id="A0A1I2CT56"/>
<dbReference type="GO" id="GO:0009847">
    <property type="term" value="P:spore germination"/>
    <property type="evidence" value="ECO:0007669"/>
    <property type="project" value="InterPro"/>
</dbReference>
<sequence length="414" mass="47330">MTRAAAKRRMLPLLVAVCALMSGCWDRVEIDQRGFVVGVGIDEPDNKEEGKHDEENRKGQLEKNQSDPKQSFKVVYQVVMPAGLNTNKGGGMEGGAGKAYFNMAVEENTMATSMAKLSQRLSRAPFFEHLKVIIISENIARRPQKFAETIDYFLRESEMRRSTRVMVTRDKAIDVLNTHPPDQRLPSAYLEELSDNTKESSRILPESRIGDVHEFLLKHKSFAIQAVQNGNRNYSTMTEAAVFNGTSNELVGFLNAMETAGLNFLEGRVKGGQIKFSFDNRLGVFNIERMSRRLECKFGPDNMPEFTFHIRVEGSVGELLHAPDTLKEDAIDNMENAVQREIVKLMRMTTNKLQHEYNCDVMGLREYLFHNHYRWFKQHESQWEEEGHLFSTRPVKMDVKVSVRRSGNINLTED</sequence>
<comment type="subcellular location">
    <subcellularLocation>
        <location evidence="1">Membrane</location>
        <topology evidence="1">Lipid-anchor</topology>
    </subcellularLocation>
</comment>
<name>A0A1I2CT56_9BACL</name>
<keyword evidence="12" id="KW-1185">Reference proteome</keyword>
<keyword evidence="3" id="KW-0309">Germination</keyword>
<dbReference type="InterPro" id="IPR057336">
    <property type="entry name" value="GerAC_N"/>
</dbReference>
<protein>
    <submittedName>
        <fullName evidence="11">Spore germination protein</fullName>
    </submittedName>
</protein>
<evidence type="ECO:0000313" key="11">
    <source>
        <dbReference type="EMBL" id="SFE71516.1"/>
    </source>
</evidence>
<dbReference type="PROSITE" id="PS51257">
    <property type="entry name" value="PROKAR_LIPOPROTEIN"/>
    <property type="match status" value="1"/>
</dbReference>
<feature type="domain" description="Spore germination protein N-terminal" evidence="10">
    <location>
        <begin position="26"/>
        <end position="224"/>
    </location>
</feature>
<comment type="similarity">
    <text evidence="2">Belongs to the GerABKC lipoprotein family.</text>
</comment>
<evidence type="ECO:0000256" key="7">
    <source>
        <dbReference type="ARBA" id="ARBA00023288"/>
    </source>
</evidence>
<organism evidence="11 12">
    <name type="scientific">Paenibacillus catalpae</name>
    <dbReference type="NCBI Taxonomy" id="1045775"/>
    <lineage>
        <taxon>Bacteria</taxon>
        <taxon>Bacillati</taxon>
        <taxon>Bacillota</taxon>
        <taxon>Bacilli</taxon>
        <taxon>Bacillales</taxon>
        <taxon>Paenibacillaceae</taxon>
        <taxon>Paenibacillus</taxon>
    </lineage>
</organism>